<sequence length="156" mass="18620">MFNLIKNELNKIDIEKEIMNSNVEYNLIAFDKEFLEQEDILKEHKEAEELVVERYLVKKGDEYIGILDYGMSSLRLQKPWLSLLVIHKKYQGLGYAKKLYMTYEKLMRDKKVKCIQIAVHSTNEKALNFWTSLGFIKFNERIYEGKVFFSFEKELS</sequence>
<proteinExistence type="predicted"/>
<dbReference type="EMBL" id="JARMQG010000267">
    <property type="protein sequence ID" value="MED3564107.1"/>
    <property type="molecule type" value="Genomic_DNA"/>
</dbReference>
<dbReference type="SUPFAM" id="SSF55729">
    <property type="entry name" value="Acyl-CoA N-acyltransferases (Nat)"/>
    <property type="match status" value="1"/>
</dbReference>
<evidence type="ECO:0000259" key="3">
    <source>
        <dbReference type="PROSITE" id="PS51186"/>
    </source>
</evidence>
<dbReference type="PANTHER" id="PTHR43420">
    <property type="entry name" value="ACETYLTRANSFERASE"/>
    <property type="match status" value="1"/>
</dbReference>
<keyword evidence="5" id="KW-1185">Reference proteome</keyword>
<protein>
    <submittedName>
        <fullName evidence="4">GNAT family N-acetyltransferase</fullName>
    </submittedName>
</protein>
<keyword evidence="1" id="KW-0808">Transferase</keyword>
<dbReference type="Proteomes" id="UP001330749">
    <property type="component" value="Unassembled WGS sequence"/>
</dbReference>
<dbReference type="RefSeq" id="WP_327969227.1">
    <property type="nucleotide sequence ID" value="NZ_JARMQG010000267.1"/>
</dbReference>
<comment type="caution">
    <text evidence="4">The sequence shown here is derived from an EMBL/GenBank/DDBJ whole genome shotgun (WGS) entry which is preliminary data.</text>
</comment>
<dbReference type="InterPro" id="IPR050680">
    <property type="entry name" value="YpeA/RimI_acetyltransf"/>
</dbReference>
<dbReference type="InterPro" id="IPR000182">
    <property type="entry name" value="GNAT_dom"/>
</dbReference>
<dbReference type="CDD" id="cd04301">
    <property type="entry name" value="NAT_SF"/>
    <property type="match status" value="1"/>
</dbReference>
<dbReference type="PANTHER" id="PTHR43420:SF44">
    <property type="entry name" value="ACETYLTRANSFERASE YPEA"/>
    <property type="match status" value="1"/>
</dbReference>
<dbReference type="Pfam" id="PF00583">
    <property type="entry name" value="Acetyltransf_1"/>
    <property type="match status" value="1"/>
</dbReference>
<feature type="domain" description="N-acetyltransferase" evidence="3">
    <location>
        <begin position="14"/>
        <end position="156"/>
    </location>
</feature>
<gene>
    <name evidence="4" type="ORF">P4447_16930</name>
</gene>
<dbReference type="Gene3D" id="3.40.630.30">
    <property type="match status" value="1"/>
</dbReference>
<evidence type="ECO:0000256" key="1">
    <source>
        <dbReference type="ARBA" id="ARBA00022679"/>
    </source>
</evidence>
<reference evidence="4 5" key="1">
    <citation type="submission" date="2023-03" db="EMBL/GenBank/DDBJ databases">
        <title>Bacillus Genome Sequencing.</title>
        <authorList>
            <person name="Dunlap C."/>
        </authorList>
    </citation>
    <scope>NUCLEOTIDE SEQUENCE [LARGE SCALE GENOMIC DNA]</scope>
    <source>
        <strain evidence="4 5">B-14544</strain>
    </source>
</reference>
<dbReference type="InterPro" id="IPR016181">
    <property type="entry name" value="Acyl_CoA_acyltransferase"/>
</dbReference>
<accession>A0ABU6ND17</accession>
<keyword evidence="2" id="KW-0012">Acyltransferase</keyword>
<evidence type="ECO:0000256" key="2">
    <source>
        <dbReference type="ARBA" id="ARBA00023315"/>
    </source>
</evidence>
<evidence type="ECO:0000313" key="4">
    <source>
        <dbReference type="EMBL" id="MED3564107.1"/>
    </source>
</evidence>
<evidence type="ECO:0000313" key="5">
    <source>
        <dbReference type="Proteomes" id="UP001330749"/>
    </source>
</evidence>
<organism evidence="4 5">
    <name type="scientific">Bacillus xiapuensis</name>
    <dbReference type="NCBI Taxonomy" id="2014075"/>
    <lineage>
        <taxon>Bacteria</taxon>
        <taxon>Bacillati</taxon>
        <taxon>Bacillota</taxon>
        <taxon>Bacilli</taxon>
        <taxon>Bacillales</taxon>
        <taxon>Bacillaceae</taxon>
        <taxon>Bacillus</taxon>
    </lineage>
</organism>
<dbReference type="PROSITE" id="PS51186">
    <property type="entry name" value="GNAT"/>
    <property type="match status" value="1"/>
</dbReference>
<name>A0ABU6ND17_9BACI</name>